<reference evidence="15" key="4">
    <citation type="submission" date="2018-11" db="EMBL/GenBank/DDBJ databases">
        <title>Characterization of plant carbon substrate utilization by Auxenochlorella protothecoides.</title>
        <authorList>
            <person name="Vogler B.W."/>
            <person name="Starkenburg S.R."/>
            <person name="Sudasinghe N."/>
            <person name="Schambach J.Y."/>
            <person name="Rollin J.A."/>
            <person name="Pattathil S."/>
            <person name="Barry A.N."/>
        </authorList>
    </citation>
    <scope>NUCLEOTIDE SEQUENCE [LARGE SCALE GENOMIC DNA]</scope>
    <source>
        <strain evidence="15">UTEX 25</strain>
    </source>
</reference>
<reference evidence="15" key="3">
    <citation type="submission" date="2018-10" db="EMBL/GenBank/DDBJ databases">
        <authorList>
            <person name="Hovde B."/>
            <person name="Zhang X."/>
        </authorList>
    </citation>
    <scope>NUCLEOTIDE SEQUENCE [LARGE SCALE GENOMIC DNA]</scope>
    <source>
        <strain evidence="15">UTEX 25</strain>
    </source>
</reference>
<evidence type="ECO:0000313" key="14">
    <source>
        <dbReference type="EMBL" id="KFM23020.1"/>
    </source>
</evidence>
<keyword evidence="10" id="KW-0809">Transit peptide</keyword>
<dbReference type="InterPro" id="IPR023618">
    <property type="entry name" value="PSI_PsaG/PsaK_dom"/>
</dbReference>
<evidence type="ECO:0000256" key="5">
    <source>
        <dbReference type="ARBA" id="ARBA00022528"/>
    </source>
</evidence>
<organism evidence="14 16">
    <name type="scientific">Auxenochlorella protothecoides</name>
    <name type="common">Green microalga</name>
    <name type="synonym">Chlorella protothecoides</name>
    <dbReference type="NCBI Taxonomy" id="3075"/>
    <lineage>
        <taxon>Eukaryota</taxon>
        <taxon>Viridiplantae</taxon>
        <taxon>Chlorophyta</taxon>
        <taxon>core chlorophytes</taxon>
        <taxon>Trebouxiophyceae</taxon>
        <taxon>Chlorellales</taxon>
        <taxon>Chlorellaceae</taxon>
        <taxon>Auxenochlorella</taxon>
    </lineage>
</organism>
<dbReference type="AlphaFoldDB" id="A0A087SBB6"/>
<evidence type="ECO:0000256" key="1">
    <source>
        <dbReference type="ARBA" id="ARBA00004141"/>
    </source>
</evidence>
<dbReference type="EMBL" id="KL662085">
    <property type="protein sequence ID" value="KFM23020.1"/>
    <property type="molecule type" value="Genomic_DNA"/>
</dbReference>
<dbReference type="Proteomes" id="UP000028924">
    <property type="component" value="Unassembled WGS sequence"/>
</dbReference>
<evidence type="ECO:0000256" key="11">
    <source>
        <dbReference type="ARBA" id="ARBA00022989"/>
    </source>
</evidence>
<evidence type="ECO:0000256" key="13">
    <source>
        <dbReference type="ARBA" id="ARBA00033434"/>
    </source>
</evidence>
<evidence type="ECO:0000313" key="16">
    <source>
        <dbReference type="Proteomes" id="UP000028924"/>
    </source>
</evidence>
<name>A0A087SBB6_AUXPR</name>
<sequence>MSPPANPSQHIQPFQQAIVDIMTMLGLTPSATCTFRGTTRPFVPRTACRARQAIKTPTRAIAEVNLVVGGATFAALALGRFVFLPFHRDNLARQGLPRQNGITHAEAGDRGAEEATFLLKTNDPAGFNIIDVLAWGALGHAAAFYLLATTSLNSAAGPPVPF</sequence>
<evidence type="ECO:0000256" key="7">
    <source>
        <dbReference type="ARBA" id="ARBA00022640"/>
    </source>
</evidence>
<evidence type="ECO:0000256" key="3">
    <source>
        <dbReference type="ARBA" id="ARBA00006458"/>
    </source>
</evidence>
<dbReference type="STRING" id="3075.A0A087SBB6"/>
<keyword evidence="11" id="KW-1133">Transmembrane helix</keyword>
<reference evidence="17" key="2">
    <citation type="journal article" date="2018" name="Algal Res.">
        <title>Characterization of plant carbon substrate utilization by Auxenochlorella protothecoides.</title>
        <authorList>
            <person name="Vogler B.W."/>
            <person name="Starkenburg S.R."/>
            <person name="Sudasinghe N."/>
            <person name="Schambach J.Y."/>
            <person name="Rollin J.A."/>
            <person name="Pattathil S."/>
            <person name="Barry A.N."/>
        </authorList>
    </citation>
    <scope>NUCLEOTIDE SEQUENCE [LARGE SCALE GENOMIC DNA]</scope>
    <source>
        <strain evidence="17">UTEX 25</strain>
    </source>
</reference>
<evidence type="ECO:0000256" key="10">
    <source>
        <dbReference type="ARBA" id="ARBA00022946"/>
    </source>
</evidence>
<dbReference type="EMBL" id="QOKY01000128">
    <property type="protein sequence ID" value="RMZ57171.1"/>
    <property type="molecule type" value="Genomic_DNA"/>
</dbReference>
<dbReference type="InterPro" id="IPR016370">
    <property type="entry name" value="PSI_PsaG/PsaK_pln"/>
</dbReference>
<keyword evidence="7" id="KW-0934">Plastid</keyword>
<evidence type="ECO:0000256" key="4">
    <source>
        <dbReference type="ARBA" id="ARBA00013810"/>
    </source>
</evidence>
<evidence type="ECO:0000256" key="9">
    <source>
        <dbReference type="ARBA" id="ARBA00022836"/>
    </source>
</evidence>
<keyword evidence="16" id="KW-1185">Reference proteome</keyword>
<gene>
    <name evidence="15" type="ORF">APUTEX25_004005</name>
    <name evidence="14" type="ORF">F751_0378</name>
</gene>
<protein>
    <recommendedName>
        <fullName evidence="4">Photosystem I reaction center subunit V, chloroplastic</fullName>
    </recommendedName>
    <alternativeName>
        <fullName evidence="13">PSI-G</fullName>
    </alternativeName>
</protein>
<dbReference type="GO" id="GO:0009535">
    <property type="term" value="C:chloroplast thylakoid membrane"/>
    <property type="evidence" value="ECO:0007669"/>
    <property type="project" value="InterPro"/>
</dbReference>
<evidence type="ECO:0000313" key="15">
    <source>
        <dbReference type="EMBL" id="RMZ57171.1"/>
    </source>
</evidence>
<dbReference type="GeneID" id="23611769"/>
<dbReference type="GO" id="GO:0015979">
    <property type="term" value="P:photosynthesis"/>
    <property type="evidence" value="ECO:0007669"/>
    <property type="project" value="UniProtKB-KW"/>
</dbReference>
<keyword evidence="9" id="KW-0603">Photosystem I</keyword>
<dbReference type="PANTHER" id="PTHR34195:SF1">
    <property type="entry name" value="PHOTOSYSTEM I REACTION CENTER SUBUNIT V, CHLOROPLASTIC"/>
    <property type="match status" value="1"/>
</dbReference>
<evidence type="ECO:0000256" key="8">
    <source>
        <dbReference type="ARBA" id="ARBA00022692"/>
    </source>
</evidence>
<dbReference type="GO" id="GO:0009522">
    <property type="term" value="C:photosystem I"/>
    <property type="evidence" value="ECO:0007669"/>
    <property type="project" value="UniProtKB-KW"/>
</dbReference>
<dbReference type="InterPro" id="IPR000549">
    <property type="entry name" value="PSI_PsaG/PsaK"/>
</dbReference>
<dbReference type="eggNOG" id="ENOG502RZ2U">
    <property type="taxonomic scope" value="Eukaryota"/>
</dbReference>
<accession>A0A087SBB6</accession>
<dbReference type="PANTHER" id="PTHR34195">
    <property type="entry name" value="PHOTOSYSTEM I REACTION CENTER SUBUNIT V, CHLOROPLASTIC-RELATED"/>
    <property type="match status" value="1"/>
</dbReference>
<dbReference type="Proteomes" id="UP000279271">
    <property type="component" value="Unassembled WGS sequence"/>
</dbReference>
<dbReference type="InterPro" id="IPR017494">
    <property type="entry name" value="PSI_PsaG"/>
</dbReference>
<dbReference type="NCBIfam" id="TIGR03051">
    <property type="entry name" value="PS_I_psaG_plant"/>
    <property type="match status" value="1"/>
</dbReference>
<keyword evidence="5" id="KW-0150">Chloroplast</keyword>
<evidence type="ECO:0000256" key="12">
    <source>
        <dbReference type="ARBA" id="ARBA00023136"/>
    </source>
</evidence>
<dbReference type="RefSeq" id="XP_011395887.1">
    <property type="nucleotide sequence ID" value="XM_011397585.1"/>
</dbReference>
<dbReference type="OrthoDB" id="494978at2759"/>
<evidence type="ECO:0000313" key="17">
    <source>
        <dbReference type="Proteomes" id="UP000279271"/>
    </source>
</evidence>
<evidence type="ECO:0000256" key="6">
    <source>
        <dbReference type="ARBA" id="ARBA00022531"/>
    </source>
</evidence>
<keyword evidence="6" id="KW-0602">Photosynthesis</keyword>
<proteinExistence type="inferred from homology"/>
<keyword evidence="12" id="KW-0472">Membrane</keyword>
<evidence type="ECO:0000256" key="2">
    <source>
        <dbReference type="ARBA" id="ARBA00004229"/>
    </source>
</evidence>
<keyword evidence="8" id="KW-0812">Transmembrane</keyword>
<dbReference type="KEGG" id="apro:F751_0378"/>
<comment type="similarity">
    <text evidence="3">Belongs to the PsaG/PsaK family.</text>
</comment>
<comment type="subcellular location">
    <subcellularLocation>
        <location evidence="1">Membrane</location>
        <topology evidence="1">Multi-pass membrane protein</topology>
    </subcellularLocation>
    <subcellularLocation>
        <location evidence="2">Plastid</location>
        <location evidence="2">Chloroplast</location>
    </subcellularLocation>
</comment>
<reference evidence="14 16" key="1">
    <citation type="journal article" date="2014" name="BMC Genomics">
        <title>Oil accumulation mechanisms of the oleaginous microalga Chlorella protothecoides revealed through its genome, transcriptomes, and proteomes.</title>
        <authorList>
            <person name="Gao C."/>
            <person name="Wang Y."/>
            <person name="Shen Y."/>
            <person name="Yan D."/>
            <person name="He X."/>
            <person name="Dai J."/>
            <person name="Wu Q."/>
        </authorList>
    </citation>
    <scope>NUCLEOTIDE SEQUENCE [LARGE SCALE GENOMIC DNA]</scope>
    <source>
        <strain evidence="14 16">0710</strain>
    </source>
</reference>
<dbReference type="Gene3D" id="1.10.286.40">
    <property type="entry name" value="Chlorophyll a-b binding protein like"/>
    <property type="match status" value="1"/>
</dbReference>
<dbReference type="Pfam" id="PF01241">
    <property type="entry name" value="PSI_PSAK"/>
    <property type="match status" value="1"/>
</dbReference>